<protein>
    <submittedName>
        <fullName evidence="2">Uncharacterized protein</fullName>
    </submittedName>
</protein>
<evidence type="ECO:0000313" key="3">
    <source>
        <dbReference type="Proteomes" id="UP001552479"/>
    </source>
</evidence>
<reference evidence="2 3" key="1">
    <citation type="submission" date="2024-06" db="EMBL/GenBank/DDBJ databases">
        <title>The Natural Products Discovery Center: Release of the First 8490 Sequenced Strains for Exploring Actinobacteria Biosynthetic Diversity.</title>
        <authorList>
            <person name="Kalkreuter E."/>
            <person name="Kautsar S.A."/>
            <person name="Yang D."/>
            <person name="Bader C.D."/>
            <person name="Teijaro C.N."/>
            <person name="Fluegel L."/>
            <person name="Davis C.M."/>
            <person name="Simpson J.R."/>
            <person name="Lauterbach L."/>
            <person name="Steele A.D."/>
            <person name="Gui C."/>
            <person name="Meng S."/>
            <person name="Li G."/>
            <person name="Viehrig K."/>
            <person name="Ye F."/>
            <person name="Su P."/>
            <person name="Kiefer A.F."/>
            <person name="Nichols A."/>
            <person name="Cepeda A.J."/>
            <person name="Yan W."/>
            <person name="Fan B."/>
            <person name="Jiang Y."/>
            <person name="Adhikari A."/>
            <person name="Zheng C.-J."/>
            <person name="Schuster L."/>
            <person name="Cowan T.M."/>
            <person name="Smanski M.J."/>
            <person name="Chevrette M.G."/>
            <person name="De Carvalho L.P.S."/>
            <person name="Shen B."/>
        </authorList>
    </citation>
    <scope>NUCLEOTIDE SEQUENCE [LARGE SCALE GENOMIC DNA]</scope>
    <source>
        <strain evidence="2 3">NPDC053791</strain>
    </source>
</reference>
<keyword evidence="1" id="KW-1133">Transmembrane helix</keyword>
<organism evidence="2 3">
    <name type="scientific">Streptomyces roseoverticillatus</name>
    <dbReference type="NCBI Taxonomy" id="66429"/>
    <lineage>
        <taxon>Bacteria</taxon>
        <taxon>Bacillati</taxon>
        <taxon>Actinomycetota</taxon>
        <taxon>Actinomycetes</taxon>
        <taxon>Kitasatosporales</taxon>
        <taxon>Streptomycetaceae</taxon>
        <taxon>Streptomyces</taxon>
    </lineage>
</organism>
<evidence type="ECO:0000256" key="1">
    <source>
        <dbReference type="SAM" id="Phobius"/>
    </source>
</evidence>
<dbReference type="EMBL" id="JBFASG010000001">
    <property type="protein sequence ID" value="MEV4921613.1"/>
    <property type="molecule type" value="Genomic_DNA"/>
</dbReference>
<evidence type="ECO:0000313" key="2">
    <source>
        <dbReference type="EMBL" id="MEV4921613.1"/>
    </source>
</evidence>
<keyword evidence="1" id="KW-0472">Membrane</keyword>
<feature type="transmembrane region" description="Helical" evidence="1">
    <location>
        <begin position="30"/>
        <end position="48"/>
    </location>
</feature>
<dbReference type="RefSeq" id="WP_366086469.1">
    <property type="nucleotide sequence ID" value="NZ_JBFASG010000001.1"/>
</dbReference>
<feature type="transmembrane region" description="Helical" evidence="1">
    <location>
        <begin position="60"/>
        <end position="81"/>
    </location>
</feature>
<comment type="caution">
    <text evidence="2">The sequence shown here is derived from an EMBL/GenBank/DDBJ whole genome shotgun (WGS) entry which is preliminary data.</text>
</comment>
<dbReference type="Proteomes" id="UP001552479">
    <property type="component" value="Unassembled WGS sequence"/>
</dbReference>
<name>A0ABV3IMX2_9ACTN</name>
<accession>A0ABV3IMX2</accession>
<proteinExistence type="predicted"/>
<keyword evidence="1" id="KW-0812">Transmembrane</keyword>
<sequence>MLYPEYYRWQRRRAGRLPVHERAAAKIGKVVGAFLVFIAWLFIAAWRKLQESAFDDLWRFALYCASIFLAILFMILGYIFLWKNQKRLLTPTMLVEEGVSGVPGIPFVLYLRSFDVDEGAGESLGGAAGFSKSLNPNSHFFTTRRTQEQQLVRALYLCTGWAVVAFGHPAHPDEQALGADRLYYLPKDDRWKDAVTKLIHKAECVVLTTGETGSLEWEYRHVMADVDPKRATVLVTGGGAEYERFRSFSESQGWFGGKSLPKSVLNLKEKAACVIRGVLRFGDDWTGAFVPIMIMSSGNGGCSRLSPRSKSA</sequence>
<keyword evidence="3" id="KW-1185">Reference proteome</keyword>
<gene>
    <name evidence="2" type="ORF">AB0L03_01950</name>
</gene>